<evidence type="ECO:0000256" key="7">
    <source>
        <dbReference type="ARBA" id="ARBA00022801"/>
    </source>
</evidence>
<evidence type="ECO:0000313" key="12">
    <source>
        <dbReference type="EMBL" id="KYC65378.1"/>
    </source>
</evidence>
<reference evidence="12 13" key="1">
    <citation type="submission" date="2016-01" db="EMBL/GenBank/DDBJ databases">
        <title>Genome Sequences of Twelve Sporeforming Bacillus Species Isolated from Foods.</title>
        <authorList>
            <person name="Berendsen E.M."/>
            <person name="Wells-Bennik M.H."/>
            <person name="Krawcyk A.O."/>
            <person name="De Jong A."/>
            <person name="Holsappel S."/>
            <person name="Eijlander R.T."/>
            <person name="Kuipers O.P."/>
        </authorList>
    </citation>
    <scope>NUCLEOTIDE SEQUENCE [LARGE SCALE GENOMIC DNA]</scope>
    <source>
        <strain evidence="12 13">B4098</strain>
    </source>
</reference>
<comment type="catalytic activity">
    <reaction evidence="1 9 10">
        <text>Release of an N-terminal pyroglutamyl group from a polypeptide, the second amino acid generally not being Pro.</text>
        <dbReference type="EC" id="3.4.19.3"/>
    </reaction>
</comment>
<keyword evidence="7 9" id="KW-0378">Hydrolase</keyword>
<dbReference type="PANTHER" id="PTHR23402:SF1">
    <property type="entry name" value="PYROGLUTAMYL-PEPTIDASE I"/>
    <property type="match status" value="1"/>
</dbReference>
<comment type="subcellular location">
    <subcellularLocation>
        <location evidence="3 9">Cytoplasm</location>
    </subcellularLocation>
</comment>
<organism evidence="12 13">
    <name type="scientific">Heyndrickxia coagulans</name>
    <name type="common">Weizmannia coagulans</name>
    <dbReference type="NCBI Taxonomy" id="1398"/>
    <lineage>
        <taxon>Bacteria</taxon>
        <taxon>Bacillati</taxon>
        <taxon>Bacillota</taxon>
        <taxon>Bacilli</taxon>
        <taxon>Bacillales</taxon>
        <taxon>Bacillaceae</taxon>
        <taxon>Heyndrickxia</taxon>
    </lineage>
</organism>
<keyword evidence="5 9" id="KW-0963">Cytoplasm</keyword>
<keyword evidence="6 9" id="KW-0645">Protease</keyword>
<evidence type="ECO:0000256" key="4">
    <source>
        <dbReference type="ARBA" id="ARBA00006641"/>
    </source>
</evidence>
<evidence type="ECO:0000256" key="8">
    <source>
        <dbReference type="ARBA" id="ARBA00022807"/>
    </source>
</evidence>
<dbReference type="SUPFAM" id="SSF53182">
    <property type="entry name" value="Pyrrolidone carboxyl peptidase (pyroglutamate aminopeptidase)"/>
    <property type="match status" value="1"/>
</dbReference>
<feature type="active site" evidence="9 11">
    <location>
        <position position="144"/>
    </location>
</feature>
<dbReference type="PROSITE" id="PS01333">
    <property type="entry name" value="PYRASE_GLU"/>
    <property type="match status" value="1"/>
</dbReference>
<dbReference type="AlphaFoldDB" id="A0A150K848"/>
<evidence type="ECO:0000256" key="1">
    <source>
        <dbReference type="ARBA" id="ARBA00001770"/>
    </source>
</evidence>
<dbReference type="InterPro" id="IPR029762">
    <property type="entry name" value="PGP-I_bact-type"/>
</dbReference>
<dbReference type="InterPro" id="IPR016125">
    <property type="entry name" value="Peptidase_C15-like"/>
</dbReference>
<accession>A0A150K848</accession>
<dbReference type="GO" id="GO:0006508">
    <property type="term" value="P:proteolysis"/>
    <property type="evidence" value="ECO:0007669"/>
    <property type="project" value="UniProtKB-KW"/>
</dbReference>
<dbReference type="NCBIfam" id="TIGR00504">
    <property type="entry name" value="pyro_pdase"/>
    <property type="match status" value="1"/>
</dbReference>
<comment type="similarity">
    <text evidence="4 9">Belongs to the peptidase C15 family.</text>
</comment>
<dbReference type="PRINTS" id="PR00706">
    <property type="entry name" value="PYROGLUPTASE"/>
</dbReference>
<dbReference type="GO" id="GO:0016920">
    <property type="term" value="F:pyroglutamyl-peptidase activity"/>
    <property type="evidence" value="ECO:0007669"/>
    <property type="project" value="UniProtKB-UniRule"/>
</dbReference>
<dbReference type="PANTHER" id="PTHR23402">
    <property type="entry name" value="PROTEASE FAMILY C15 PYROGLUTAMYL-PEPTIDASE I-RELATED"/>
    <property type="match status" value="1"/>
</dbReference>
<comment type="function">
    <text evidence="2 9">Removes 5-oxoproline from various penultimate amino acid residues except L-proline.</text>
</comment>
<dbReference type="InterPro" id="IPR036440">
    <property type="entry name" value="Peptidase_C15-like_sf"/>
</dbReference>
<dbReference type="InterPro" id="IPR033693">
    <property type="entry name" value="PGPEP1_Glu_AS"/>
</dbReference>
<dbReference type="Gene3D" id="3.40.630.20">
    <property type="entry name" value="Peptidase C15, pyroglutamyl peptidase I-like"/>
    <property type="match status" value="1"/>
</dbReference>
<dbReference type="FunFam" id="3.40.630.20:FF:000001">
    <property type="entry name" value="Pyrrolidone-carboxylate peptidase"/>
    <property type="match status" value="1"/>
</dbReference>
<dbReference type="PROSITE" id="PS01334">
    <property type="entry name" value="PYRASE_CYS"/>
    <property type="match status" value="1"/>
</dbReference>
<dbReference type="GO" id="GO:0005829">
    <property type="term" value="C:cytosol"/>
    <property type="evidence" value="ECO:0007669"/>
    <property type="project" value="InterPro"/>
</dbReference>
<dbReference type="CDD" id="cd00501">
    <property type="entry name" value="Peptidase_C15"/>
    <property type="match status" value="1"/>
</dbReference>
<evidence type="ECO:0000256" key="9">
    <source>
        <dbReference type="HAMAP-Rule" id="MF_00417"/>
    </source>
</evidence>
<dbReference type="InterPro" id="IPR000816">
    <property type="entry name" value="Peptidase_C15"/>
</dbReference>
<comment type="caution">
    <text evidence="12">The sequence shown here is derived from an EMBL/GenBank/DDBJ whole genome shotgun (WGS) entry which is preliminary data.</text>
</comment>
<dbReference type="NCBIfam" id="NF009676">
    <property type="entry name" value="PRK13197.1"/>
    <property type="match status" value="1"/>
</dbReference>
<proteinExistence type="inferred from homology"/>
<evidence type="ECO:0000256" key="3">
    <source>
        <dbReference type="ARBA" id="ARBA00004496"/>
    </source>
</evidence>
<dbReference type="RefSeq" id="WP_061566243.1">
    <property type="nucleotide sequence ID" value="NZ_CP110483.1"/>
</dbReference>
<sequence>MEKKVLLTGFDPFGGDKVNPALEAIKQLDGKNMEGIHIVTQQVPTVFHESIRIAAEAIEREKPDVVICVGQAGGRTQITPERVAINIDDARIPDNQHNQPIDDPIAADGPAAYWSTLPIKTITRQLREAGIPAAVSNTAGTFVCNHLFYGVMHHLAKNNIPARAGFIHVPYIPEQTTETGAPSMSLETIVKALEIAVSVSATTEKDLVETGGALH</sequence>
<feature type="active site" evidence="9 10">
    <location>
        <position position="81"/>
    </location>
</feature>
<dbReference type="EC" id="3.4.19.3" evidence="9"/>
<name>A0A150K848_HEYCO</name>
<feature type="active site" evidence="9">
    <location>
        <position position="168"/>
    </location>
</feature>
<evidence type="ECO:0000256" key="11">
    <source>
        <dbReference type="PROSITE-ProRule" id="PRU10077"/>
    </source>
</evidence>
<protein>
    <recommendedName>
        <fullName evidence="9">Pyrrolidone-carboxylate peptidase</fullName>
        <ecNumber evidence="9">3.4.19.3</ecNumber>
    </recommendedName>
    <alternativeName>
        <fullName evidence="9">5-oxoprolyl-peptidase</fullName>
    </alternativeName>
    <alternativeName>
        <fullName evidence="9">Pyroglutamyl-peptidase I</fullName>
        <shortName evidence="9">PGP-I</shortName>
        <shortName evidence="9">Pyrase</shortName>
    </alternativeName>
</protein>
<evidence type="ECO:0000256" key="6">
    <source>
        <dbReference type="ARBA" id="ARBA00022670"/>
    </source>
</evidence>
<gene>
    <name evidence="9" type="primary">pcp</name>
    <name evidence="12" type="ORF">B4098_1640</name>
</gene>
<keyword evidence="8 9" id="KW-0788">Thiol protease</keyword>
<dbReference type="PATRIC" id="fig|1398.26.peg.1481"/>
<evidence type="ECO:0000313" key="13">
    <source>
        <dbReference type="Proteomes" id="UP000075288"/>
    </source>
</evidence>
<dbReference type="Proteomes" id="UP000075288">
    <property type="component" value="Unassembled WGS sequence"/>
</dbReference>
<dbReference type="PIRSF" id="PIRSF015592">
    <property type="entry name" value="Prld-crbxl_pptds"/>
    <property type="match status" value="1"/>
</dbReference>
<evidence type="ECO:0000256" key="5">
    <source>
        <dbReference type="ARBA" id="ARBA00022490"/>
    </source>
</evidence>
<dbReference type="InterPro" id="IPR033694">
    <property type="entry name" value="PGPEP1_Cys_AS"/>
</dbReference>
<dbReference type="HAMAP" id="MF_00417">
    <property type="entry name" value="Pyrrolid_peptidase"/>
    <property type="match status" value="1"/>
</dbReference>
<dbReference type="EMBL" id="LQYG01000017">
    <property type="protein sequence ID" value="KYC65378.1"/>
    <property type="molecule type" value="Genomic_DNA"/>
</dbReference>
<evidence type="ECO:0000256" key="10">
    <source>
        <dbReference type="PROSITE-ProRule" id="PRU10076"/>
    </source>
</evidence>
<comment type="subunit">
    <text evidence="9">Homotetramer.</text>
</comment>
<evidence type="ECO:0000256" key="2">
    <source>
        <dbReference type="ARBA" id="ARBA00002280"/>
    </source>
</evidence>
<dbReference type="Pfam" id="PF01470">
    <property type="entry name" value="Peptidase_C15"/>
    <property type="match status" value="1"/>
</dbReference>